<evidence type="ECO:0000259" key="3">
    <source>
        <dbReference type="PROSITE" id="PS50089"/>
    </source>
</evidence>
<evidence type="ECO:0000256" key="1">
    <source>
        <dbReference type="PROSITE-ProRule" id="PRU00175"/>
    </source>
</evidence>
<keyword evidence="1" id="KW-0863">Zinc-finger</keyword>
<feature type="region of interest" description="Disordered" evidence="2">
    <location>
        <begin position="517"/>
        <end position="544"/>
    </location>
</feature>
<reference evidence="5" key="1">
    <citation type="submission" date="2019-04" db="EMBL/GenBank/DDBJ databases">
        <title>Friends and foes A comparative genomics studyof 23 Aspergillus species from section Flavi.</title>
        <authorList>
            <consortium name="DOE Joint Genome Institute"/>
            <person name="Kjaerbolling I."/>
            <person name="Vesth T."/>
            <person name="Frisvad J.C."/>
            <person name="Nybo J.L."/>
            <person name="Theobald S."/>
            <person name="Kildgaard S."/>
            <person name="Isbrandt T."/>
            <person name="Kuo A."/>
            <person name="Sato A."/>
            <person name="Lyhne E.K."/>
            <person name="Kogle M.E."/>
            <person name="Wiebenga A."/>
            <person name="Kun R.S."/>
            <person name="Lubbers R.J."/>
            <person name="Makela M.R."/>
            <person name="Barry K."/>
            <person name="Chovatia M."/>
            <person name="Clum A."/>
            <person name="Daum C."/>
            <person name="Haridas S."/>
            <person name="He G."/>
            <person name="LaButti K."/>
            <person name="Lipzen A."/>
            <person name="Mondo S."/>
            <person name="Riley R."/>
            <person name="Salamov A."/>
            <person name="Simmons B.A."/>
            <person name="Magnuson J.K."/>
            <person name="Henrissat B."/>
            <person name="Mortensen U.H."/>
            <person name="Larsen T.O."/>
            <person name="Devries R.P."/>
            <person name="Grigoriev I.V."/>
            <person name="Machida M."/>
            <person name="Baker S.E."/>
            <person name="Andersen M.R."/>
        </authorList>
    </citation>
    <scope>NUCLEOTIDE SEQUENCE [LARGE SCALE GENOMIC DNA]</scope>
    <source>
        <strain evidence="5">CBS 130015</strain>
    </source>
</reference>
<evidence type="ECO:0000313" key="5">
    <source>
        <dbReference type="Proteomes" id="UP000325433"/>
    </source>
</evidence>
<sequence length="611" mass="67601">MFAWSPSPTSTSCTHKHAIGCLHLSPVCCLCVLYCSDLPGRNRSAAEEHIIQNSTDTTRRRYCWRCEEYWGACNPHLPLLSFSNIPSSSEISPSDFIVPRSNNISDNSRTPFQTALPRRPLSQSGSIETLREELQAIRHGTLTILNNLQLLTESLLMAQPVVSNSWDSSNVPELPRINPNLSSSVMNSPGGMSSSGSLNMQNSINQGVLNAQAVNSSPYIPHGLPNAASGLYLPGPNIFGTPTTNSGLSFSRVPDQFATFSPQYLHGNDSFPNMQSQFGGSVSLDSTEQSQYGNNGPQGSELSQAGFQRPSATTGQTTPFVHPNTYYQDVFPYPAQALQQLIPYQNMAQISHTANTQSASLGAMSQDVSVAPSLNRQTSFRSRPYGQFPQAGVSPTSTSLHHRRQHRTHSIASSSPSVQQQHSRSNSQNLHWRTRSIREPNTSNGHSPHDHRSHTTMAGTSHVLSNTGSETQLPPPLTQQEQVELARRLQMRELLRSARSNETHALQLYEENYLRRHRRQQEEAASHAKGLDDQKDGRPEPKDDEELTVNLECKICMSQLVDTVLIPCGHAILCRWCAEQHARSDRSRPKAAVLCPLCRTPVKQKLRIYLS</sequence>
<feature type="compositionally biased region" description="Basic and acidic residues" evidence="2">
    <location>
        <begin position="520"/>
        <end position="541"/>
    </location>
</feature>
<dbReference type="AlphaFoldDB" id="A0A5N6WAA7"/>
<feature type="compositionally biased region" description="Polar residues" evidence="2">
    <location>
        <begin position="455"/>
        <end position="469"/>
    </location>
</feature>
<evidence type="ECO:0000313" key="4">
    <source>
        <dbReference type="EMBL" id="KAE8317787.1"/>
    </source>
</evidence>
<dbReference type="PANTHER" id="PTHR14879">
    <property type="entry name" value="CASPASE REGULATOR, RING FINGER DOMAIN-CONTAINING"/>
    <property type="match status" value="1"/>
</dbReference>
<proteinExistence type="predicted"/>
<feature type="compositionally biased region" description="Basic residues" evidence="2">
    <location>
        <begin position="400"/>
        <end position="409"/>
    </location>
</feature>
<keyword evidence="1" id="KW-0479">Metal-binding</keyword>
<keyword evidence="1" id="KW-0862">Zinc</keyword>
<organism evidence="4 5">
    <name type="scientific">Aspergillus transmontanensis</name>
    <dbReference type="NCBI Taxonomy" id="1034304"/>
    <lineage>
        <taxon>Eukaryota</taxon>
        <taxon>Fungi</taxon>
        <taxon>Dikarya</taxon>
        <taxon>Ascomycota</taxon>
        <taxon>Pezizomycotina</taxon>
        <taxon>Eurotiomycetes</taxon>
        <taxon>Eurotiomycetidae</taxon>
        <taxon>Eurotiales</taxon>
        <taxon>Aspergillaceae</taxon>
        <taxon>Aspergillus</taxon>
        <taxon>Aspergillus subgen. Circumdati</taxon>
    </lineage>
</organism>
<dbReference type="Proteomes" id="UP000325433">
    <property type="component" value="Unassembled WGS sequence"/>
</dbReference>
<dbReference type="InterPro" id="IPR051728">
    <property type="entry name" value="RING-FYVE_E3_ubiquitin-ligase"/>
</dbReference>
<dbReference type="SMART" id="SM00184">
    <property type="entry name" value="RING"/>
    <property type="match status" value="1"/>
</dbReference>
<name>A0A5N6WAA7_9EURO</name>
<feature type="region of interest" description="Disordered" evidence="2">
    <location>
        <begin position="268"/>
        <end position="320"/>
    </location>
</feature>
<dbReference type="EMBL" id="ML738300">
    <property type="protein sequence ID" value="KAE8317787.1"/>
    <property type="molecule type" value="Genomic_DNA"/>
</dbReference>
<feature type="compositionally biased region" description="Polar residues" evidence="2">
    <location>
        <begin position="410"/>
        <end position="431"/>
    </location>
</feature>
<dbReference type="Gene3D" id="3.30.40.10">
    <property type="entry name" value="Zinc/RING finger domain, C3HC4 (zinc finger)"/>
    <property type="match status" value="1"/>
</dbReference>
<gene>
    <name evidence="4" type="ORF">BDV41DRAFT_492868</name>
</gene>
<feature type="compositionally biased region" description="Polar residues" evidence="2">
    <location>
        <begin position="270"/>
        <end position="319"/>
    </location>
</feature>
<dbReference type="Pfam" id="PF13920">
    <property type="entry name" value="zf-C3HC4_3"/>
    <property type="match status" value="1"/>
</dbReference>
<dbReference type="PANTHER" id="PTHR14879:SF5">
    <property type="entry name" value="RING-TYPE DOMAIN-CONTAINING PROTEIN"/>
    <property type="match status" value="1"/>
</dbReference>
<dbReference type="GO" id="GO:0008270">
    <property type="term" value="F:zinc ion binding"/>
    <property type="evidence" value="ECO:0007669"/>
    <property type="project" value="UniProtKB-KW"/>
</dbReference>
<accession>A0A5N6WAA7</accession>
<dbReference type="InterPro" id="IPR001841">
    <property type="entry name" value="Znf_RING"/>
</dbReference>
<evidence type="ECO:0000256" key="2">
    <source>
        <dbReference type="SAM" id="MobiDB-lite"/>
    </source>
</evidence>
<dbReference type="SUPFAM" id="SSF57850">
    <property type="entry name" value="RING/U-box"/>
    <property type="match status" value="1"/>
</dbReference>
<feature type="region of interest" description="Disordered" evidence="2">
    <location>
        <begin position="379"/>
        <end position="481"/>
    </location>
</feature>
<keyword evidence="5" id="KW-1185">Reference proteome</keyword>
<feature type="domain" description="RING-type" evidence="3">
    <location>
        <begin position="553"/>
        <end position="599"/>
    </location>
</feature>
<dbReference type="PROSITE" id="PS50089">
    <property type="entry name" value="ZF_RING_2"/>
    <property type="match status" value="1"/>
</dbReference>
<protein>
    <recommendedName>
        <fullName evidence="3">RING-type domain-containing protein</fullName>
    </recommendedName>
</protein>
<dbReference type="InterPro" id="IPR013083">
    <property type="entry name" value="Znf_RING/FYVE/PHD"/>
</dbReference>